<sequence>MLCACTLASPALHPTSAQLTQFPGLDRPSFTHTVTCQSFLRSSLAFRAFYGSIETTPQVHAAQLTHSSTYNCPSLQWRRLEPRIFFCCRVLQHCLRPKPFSGPRSSLNPLS</sequence>
<keyword evidence="3" id="KW-1185">Reference proteome</keyword>
<protein>
    <submittedName>
        <fullName evidence="1">Uncharacterized protein</fullName>
    </submittedName>
</protein>
<accession>A0A166BJ10</accession>
<proteinExistence type="predicted"/>
<organism evidence="1 3">
    <name type="scientific">Athelia psychrophila</name>
    <dbReference type="NCBI Taxonomy" id="1759441"/>
    <lineage>
        <taxon>Eukaryota</taxon>
        <taxon>Fungi</taxon>
        <taxon>Dikarya</taxon>
        <taxon>Basidiomycota</taxon>
        <taxon>Agaricomycotina</taxon>
        <taxon>Agaricomycetes</taxon>
        <taxon>Agaricomycetidae</taxon>
        <taxon>Atheliales</taxon>
        <taxon>Atheliaceae</taxon>
        <taxon>Athelia</taxon>
    </lineage>
</organism>
<dbReference type="EMBL" id="KV417578">
    <property type="protein sequence ID" value="KZP17914.1"/>
    <property type="molecule type" value="Genomic_DNA"/>
</dbReference>
<dbReference type="AlphaFoldDB" id="A0A166BJ10"/>
<reference evidence="1 3" key="1">
    <citation type="journal article" date="2016" name="Mol. Biol. Evol.">
        <title>Comparative Genomics of Early-Diverging Mushroom-Forming Fungi Provides Insights into the Origins of Lignocellulose Decay Capabilities.</title>
        <authorList>
            <person name="Nagy L.G."/>
            <person name="Riley R."/>
            <person name="Tritt A."/>
            <person name="Adam C."/>
            <person name="Daum C."/>
            <person name="Floudas D."/>
            <person name="Sun H."/>
            <person name="Yadav J.S."/>
            <person name="Pangilinan J."/>
            <person name="Larsson K.H."/>
            <person name="Matsuura K."/>
            <person name="Barry K."/>
            <person name="Labutti K."/>
            <person name="Kuo R."/>
            <person name="Ohm R.A."/>
            <person name="Bhattacharya S.S."/>
            <person name="Shirouzu T."/>
            <person name="Yoshinaga Y."/>
            <person name="Martin F.M."/>
            <person name="Grigoriev I.V."/>
            <person name="Hibbett D.S."/>
        </authorList>
    </citation>
    <scope>NUCLEOTIDE SEQUENCE [LARGE SCALE GENOMIC DNA]</scope>
    <source>
        <strain evidence="1 3">CBS 109695</strain>
    </source>
</reference>
<dbReference type="Proteomes" id="UP000076532">
    <property type="component" value="Unassembled WGS sequence"/>
</dbReference>
<gene>
    <name evidence="1" type="ORF">FIBSPDRAFT_151549</name>
    <name evidence="2" type="ORF">FIBSPDRAFT_609752</name>
</gene>
<name>A0A166BJ10_9AGAM</name>
<evidence type="ECO:0000313" key="3">
    <source>
        <dbReference type="Proteomes" id="UP000076532"/>
    </source>
</evidence>
<evidence type="ECO:0000313" key="2">
    <source>
        <dbReference type="EMBL" id="KZP17914.1"/>
    </source>
</evidence>
<evidence type="ECO:0000313" key="1">
    <source>
        <dbReference type="EMBL" id="KZP12689.1"/>
    </source>
</evidence>
<dbReference type="EMBL" id="KV417643">
    <property type="protein sequence ID" value="KZP12689.1"/>
    <property type="molecule type" value="Genomic_DNA"/>
</dbReference>